<dbReference type="Proteomes" id="UP000249204">
    <property type="component" value="Unassembled WGS sequence"/>
</dbReference>
<reference evidence="1 2" key="1">
    <citation type="submission" date="2018-06" db="EMBL/GenBank/DDBJ databases">
        <title>Isolation of heavy metals resistant Paenibacillus silvae NC2 from Gold-Copper mine in ZiJin, China.</title>
        <authorList>
            <person name="Xu J."/>
            <person name="Mazhar H.S."/>
            <person name="Rensing C."/>
        </authorList>
    </citation>
    <scope>NUCLEOTIDE SEQUENCE [LARGE SCALE GENOMIC DNA]</scope>
    <source>
        <strain evidence="1 2">NC2</strain>
    </source>
</reference>
<evidence type="ECO:0000313" key="1">
    <source>
        <dbReference type="EMBL" id="PZT54015.1"/>
    </source>
</evidence>
<name>A0A2W6NEB5_9BACL</name>
<organism evidence="1 2">
    <name type="scientific">Paenibacillus silvae</name>
    <dbReference type="NCBI Taxonomy" id="1325358"/>
    <lineage>
        <taxon>Bacteria</taxon>
        <taxon>Bacillati</taxon>
        <taxon>Bacillota</taxon>
        <taxon>Bacilli</taxon>
        <taxon>Bacillales</taxon>
        <taxon>Paenibacillaceae</taxon>
        <taxon>Paenibacillus</taxon>
    </lineage>
</organism>
<dbReference type="RefSeq" id="WP_111271820.1">
    <property type="nucleotide sequence ID" value="NZ_QKWW01000056.1"/>
</dbReference>
<comment type="caution">
    <text evidence="1">The sequence shown here is derived from an EMBL/GenBank/DDBJ whole genome shotgun (WGS) entry which is preliminary data.</text>
</comment>
<evidence type="ECO:0000313" key="2">
    <source>
        <dbReference type="Proteomes" id="UP000249204"/>
    </source>
</evidence>
<gene>
    <name evidence="1" type="ORF">DN757_19280</name>
</gene>
<proteinExistence type="predicted"/>
<dbReference type="AlphaFoldDB" id="A0A2W6NEB5"/>
<sequence>MSVGLYRYNGDIYDRKSELTLSENISTQEFYDEHWERATHELGISIIRDGSEIALHQLLDALAELERLREWAIQRLDGANLEYMKGRVEHLQRIYRMFSTVRKLFYTYSS</sequence>
<dbReference type="EMBL" id="QKWW01000056">
    <property type="protein sequence ID" value="PZT54015.1"/>
    <property type="molecule type" value="Genomic_DNA"/>
</dbReference>
<protein>
    <submittedName>
        <fullName evidence="1">Uncharacterized protein</fullName>
    </submittedName>
</protein>
<accession>A0A2W6NEB5</accession>